<evidence type="ECO:0000313" key="2">
    <source>
        <dbReference type="Proteomes" id="UP000419144"/>
    </source>
</evidence>
<comment type="caution">
    <text evidence="1">The sequence shown here is derived from an EMBL/GenBank/DDBJ whole genome shotgun (WGS) entry which is preliminary data.</text>
</comment>
<dbReference type="Proteomes" id="UP000419144">
    <property type="component" value="Unassembled WGS sequence"/>
</dbReference>
<dbReference type="AlphaFoldDB" id="A0A640KEJ3"/>
<evidence type="ECO:0000313" key="1">
    <source>
        <dbReference type="EMBL" id="GET87474.1"/>
    </source>
</evidence>
<dbReference type="EMBL" id="BLBS01000020">
    <property type="protein sequence ID" value="GET87474.1"/>
    <property type="molecule type" value="Genomic_DNA"/>
</dbReference>
<dbReference type="GO" id="GO:0004812">
    <property type="term" value="F:aminoacyl-tRNA ligase activity"/>
    <property type="evidence" value="ECO:0007669"/>
    <property type="project" value="UniProtKB-KW"/>
</dbReference>
<name>A0A640KEJ3_LEITA</name>
<sequence length="312" mass="35437">MFVWCASCWARTGEEYRHHRRRRCKCAGERLTRTRFSRLFLCAFNGWGTFTSKLLRRQVRWRFGTEGLTDRACGLLRMTHTRAHSSPPPPPGLPPLLRLRYTRVAQGCLDYTGRSLERLPLPAHHTVGVAAHVLHDLLKVLGKLLLQNRLVRHVVPLKHHALPDNGPIRDVQEDHLTLSLPSRRRVVWVLAGGGAQYHASGRDAANLARFQVRNHEHKAVHEVLLLYELLQSTEDRARLVVAQHVQLRAEVNLLDVQLLALRVARHLQHLANGKTAARHGRRVLSAGRRSAILRLPLRDRSGDSGRGYRLGG</sequence>
<keyword evidence="2" id="KW-1185">Reference proteome</keyword>
<organism evidence="1 2">
    <name type="scientific">Leishmania tarentolae</name>
    <name type="common">Sauroleishmania tarentolae</name>
    <dbReference type="NCBI Taxonomy" id="5689"/>
    <lineage>
        <taxon>Eukaryota</taxon>
        <taxon>Discoba</taxon>
        <taxon>Euglenozoa</taxon>
        <taxon>Kinetoplastea</taxon>
        <taxon>Metakinetoplastina</taxon>
        <taxon>Trypanosomatida</taxon>
        <taxon>Trypanosomatidae</taxon>
        <taxon>Leishmaniinae</taxon>
        <taxon>Leishmania</taxon>
        <taxon>lizard Leishmania</taxon>
    </lineage>
</organism>
<protein>
    <submittedName>
        <fullName evidence="1">Tyrosyl or methionyl-tRNA synthetase-like protein</fullName>
    </submittedName>
</protein>
<gene>
    <name evidence="1" type="ORF">LtaPh_1611151</name>
</gene>
<proteinExistence type="predicted"/>
<reference evidence="1" key="1">
    <citation type="submission" date="2019-11" db="EMBL/GenBank/DDBJ databases">
        <title>Leishmania tarentolae CDS.</title>
        <authorList>
            <person name="Goto Y."/>
            <person name="Yamagishi J."/>
        </authorList>
    </citation>
    <scope>NUCLEOTIDE SEQUENCE [LARGE SCALE GENOMIC DNA]</scope>
    <source>
        <strain evidence="1">Parrot Tar II</strain>
    </source>
</reference>
<accession>A0A640KEJ3</accession>
<dbReference type="VEuPathDB" id="TriTrypDB:LtaPh_1611151"/>